<dbReference type="STRING" id="311410.LA5095_03276"/>
<dbReference type="EMBL" id="CXWC01000001">
    <property type="protein sequence ID" value="CTQ65106.1"/>
    <property type="molecule type" value="Genomic_DNA"/>
</dbReference>
<dbReference type="OrthoDB" id="7678456at2"/>
<keyword evidence="1" id="KW-0812">Transmembrane</keyword>
<feature type="transmembrane region" description="Helical" evidence="1">
    <location>
        <begin position="12"/>
        <end position="29"/>
    </location>
</feature>
<keyword evidence="1" id="KW-1133">Transmembrane helix</keyword>
<keyword evidence="1" id="KW-0472">Membrane</keyword>
<evidence type="ECO:0000256" key="1">
    <source>
        <dbReference type="SAM" id="Phobius"/>
    </source>
</evidence>
<keyword evidence="3" id="KW-1185">Reference proteome</keyword>
<dbReference type="AlphaFoldDB" id="A0A0M7AK23"/>
<feature type="transmembrane region" description="Helical" evidence="1">
    <location>
        <begin position="73"/>
        <end position="94"/>
    </location>
</feature>
<dbReference type="GeneID" id="97668089"/>
<evidence type="ECO:0000313" key="3">
    <source>
        <dbReference type="Proteomes" id="UP000049983"/>
    </source>
</evidence>
<accession>A0A0M7AK23</accession>
<reference evidence="3" key="1">
    <citation type="submission" date="2015-07" db="EMBL/GenBank/DDBJ databases">
        <authorList>
            <person name="Rodrigo-Torres Lidia"/>
            <person name="Arahal R.David."/>
        </authorList>
    </citation>
    <scope>NUCLEOTIDE SEQUENCE [LARGE SCALE GENOMIC DNA]</scope>
    <source>
        <strain evidence="3">CECT 5096</strain>
    </source>
</reference>
<dbReference type="Proteomes" id="UP000049983">
    <property type="component" value="Unassembled WGS sequence"/>
</dbReference>
<dbReference type="RefSeq" id="WP_055116648.1">
    <property type="nucleotide sequence ID" value="NZ_CANKXR010000009.1"/>
</dbReference>
<evidence type="ECO:0000313" key="2">
    <source>
        <dbReference type="EMBL" id="CTQ65106.1"/>
    </source>
</evidence>
<feature type="transmembrane region" description="Helical" evidence="1">
    <location>
        <begin position="41"/>
        <end position="61"/>
    </location>
</feature>
<sequence length="126" mass="14557">MNQFDKLSYRYVAETILATALFVATSYWARDFLEEQRSLAFHLLVSFLATSPLILALWAQVRYFRRVDERERRIFALAGIVTLPVAVLLAIFLAKLEHVITVDLDIYGSFLVVFWSAATVWARQKI</sequence>
<proteinExistence type="predicted"/>
<protein>
    <submittedName>
        <fullName evidence="2">Uncharacterized protein</fullName>
    </submittedName>
</protein>
<feature type="transmembrane region" description="Helical" evidence="1">
    <location>
        <begin position="106"/>
        <end position="122"/>
    </location>
</feature>
<organism evidence="2 3">
    <name type="scientific">Roseibium album</name>
    <dbReference type="NCBI Taxonomy" id="311410"/>
    <lineage>
        <taxon>Bacteria</taxon>
        <taxon>Pseudomonadati</taxon>
        <taxon>Pseudomonadota</taxon>
        <taxon>Alphaproteobacteria</taxon>
        <taxon>Hyphomicrobiales</taxon>
        <taxon>Stappiaceae</taxon>
        <taxon>Roseibium</taxon>
    </lineage>
</organism>
<gene>
    <name evidence="2" type="ORF">LA5096_00642</name>
</gene>
<name>A0A0M7AK23_9HYPH</name>